<feature type="transmembrane region" description="Helical" evidence="7">
    <location>
        <begin position="54"/>
        <end position="72"/>
    </location>
</feature>
<accession>A0ABP4GNV9</accession>
<dbReference type="Pfam" id="PF01694">
    <property type="entry name" value="Rhomboid"/>
    <property type="match status" value="1"/>
</dbReference>
<evidence type="ECO:0000256" key="7">
    <source>
        <dbReference type="SAM" id="Phobius"/>
    </source>
</evidence>
<dbReference type="Gene3D" id="1.20.1540.10">
    <property type="entry name" value="Rhomboid-like"/>
    <property type="match status" value="1"/>
</dbReference>
<feature type="transmembrane region" description="Helical" evidence="7">
    <location>
        <begin position="214"/>
        <end position="232"/>
    </location>
</feature>
<protein>
    <recommendedName>
        <fullName evidence="8">Peptidase S54 rhomboid domain-containing protein</fullName>
    </recommendedName>
</protein>
<dbReference type="InterPro" id="IPR022764">
    <property type="entry name" value="Peptidase_S54_rhomboid_dom"/>
</dbReference>
<evidence type="ECO:0000256" key="2">
    <source>
        <dbReference type="ARBA" id="ARBA00009045"/>
    </source>
</evidence>
<name>A0ABP4GNV9_9ACTN</name>
<evidence type="ECO:0000256" key="6">
    <source>
        <dbReference type="ARBA" id="ARBA00023136"/>
    </source>
</evidence>
<evidence type="ECO:0000256" key="4">
    <source>
        <dbReference type="ARBA" id="ARBA00022801"/>
    </source>
</evidence>
<evidence type="ECO:0000313" key="9">
    <source>
        <dbReference type="EMBL" id="GAA1229799.1"/>
    </source>
</evidence>
<sequence>MNTHLTELYASAAIVIGAGLSVLSAVAPLPDGGGARDRNLLRVTAAAWARRPRVTPVLLVAVALSALLQYAVPGYADAIQRTPGTLSDGQWWRLITALFDQSSGAMQITVNLAALLGAGAVAEWALGPARWLLVFLGSGVAANVVSVESWSRHGGGCSVAICGLVAAVAVTVLLRGGSPALPAAARRRSMVLAALVPAAGVFLCVIHNNHGMGLVAGAVLAVPLVLSARPGSLRLGLG</sequence>
<comment type="subcellular location">
    <subcellularLocation>
        <location evidence="1">Membrane</location>
        <topology evidence="1">Multi-pass membrane protein</topology>
    </subcellularLocation>
</comment>
<dbReference type="EMBL" id="BAAALF010000025">
    <property type="protein sequence ID" value="GAA1229799.1"/>
    <property type="molecule type" value="Genomic_DNA"/>
</dbReference>
<feature type="transmembrane region" description="Helical" evidence="7">
    <location>
        <begin position="189"/>
        <end position="208"/>
    </location>
</feature>
<evidence type="ECO:0000256" key="5">
    <source>
        <dbReference type="ARBA" id="ARBA00022989"/>
    </source>
</evidence>
<dbReference type="PANTHER" id="PTHR43731:SF14">
    <property type="entry name" value="PRESENILIN-ASSOCIATED RHOMBOID-LIKE PROTEIN, MITOCHONDRIAL"/>
    <property type="match status" value="1"/>
</dbReference>
<organism evidence="9 10">
    <name type="scientific">Kitasatospora nipponensis</name>
    <dbReference type="NCBI Taxonomy" id="258049"/>
    <lineage>
        <taxon>Bacteria</taxon>
        <taxon>Bacillati</taxon>
        <taxon>Actinomycetota</taxon>
        <taxon>Actinomycetes</taxon>
        <taxon>Kitasatosporales</taxon>
        <taxon>Streptomycetaceae</taxon>
        <taxon>Kitasatospora</taxon>
    </lineage>
</organism>
<proteinExistence type="inferred from homology"/>
<keyword evidence="4" id="KW-0378">Hydrolase</keyword>
<keyword evidence="3 7" id="KW-0812">Transmembrane</keyword>
<reference evidence="10" key="1">
    <citation type="journal article" date="2019" name="Int. J. Syst. Evol. Microbiol.">
        <title>The Global Catalogue of Microorganisms (GCM) 10K type strain sequencing project: providing services to taxonomists for standard genome sequencing and annotation.</title>
        <authorList>
            <consortium name="The Broad Institute Genomics Platform"/>
            <consortium name="The Broad Institute Genome Sequencing Center for Infectious Disease"/>
            <person name="Wu L."/>
            <person name="Ma J."/>
        </authorList>
    </citation>
    <scope>NUCLEOTIDE SEQUENCE [LARGE SCALE GENOMIC DNA]</scope>
    <source>
        <strain evidence="10">JCM 13004</strain>
    </source>
</reference>
<gene>
    <name evidence="9" type="ORF">GCM10009665_20290</name>
</gene>
<evidence type="ECO:0000256" key="3">
    <source>
        <dbReference type="ARBA" id="ARBA00022692"/>
    </source>
</evidence>
<comment type="similarity">
    <text evidence="2">Belongs to the peptidase S54 family.</text>
</comment>
<dbReference type="Proteomes" id="UP001500037">
    <property type="component" value="Unassembled WGS sequence"/>
</dbReference>
<dbReference type="PANTHER" id="PTHR43731">
    <property type="entry name" value="RHOMBOID PROTEASE"/>
    <property type="match status" value="1"/>
</dbReference>
<evidence type="ECO:0000259" key="8">
    <source>
        <dbReference type="Pfam" id="PF01694"/>
    </source>
</evidence>
<feature type="transmembrane region" description="Helical" evidence="7">
    <location>
        <begin position="153"/>
        <end position="177"/>
    </location>
</feature>
<dbReference type="InterPro" id="IPR035952">
    <property type="entry name" value="Rhomboid-like_sf"/>
</dbReference>
<keyword evidence="6 7" id="KW-0472">Membrane</keyword>
<dbReference type="RefSeq" id="WP_344440965.1">
    <property type="nucleotide sequence ID" value="NZ_BAAALF010000025.1"/>
</dbReference>
<keyword evidence="10" id="KW-1185">Reference proteome</keyword>
<keyword evidence="5 7" id="KW-1133">Transmembrane helix</keyword>
<comment type="caution">
    <text evidence="9">The sequence shown here is derived from an EMBL/GenBank/DDBJ whole genome shotgun (WGS) entry which is preliminary data.</text>
</comment>
<evidence type="ECO:0000256" key="1">
    <source>
        <dbReference type="ARBA" id="ARBA00004141"/>
    </source>
</evidence>
<dbReference type="SUPFAM" id="SSF144091">
    <property type="entry name" value="Rhomboid-like"/>
    <property type="match status" value="1"/>
</dbReference>
<feature type="transmembrane region" description="Helical" evidence="7">
    <location>
        <begin position="12"/>
        <end position="33"/>
    </location>
</feature>
<evidence type="ECO:0000313" key="10">
    <source>
        <dbReference type="Proteomes" id="UP001500037"/>
    </source>
</evidence>
<feature type="domain" description="Peptidase S54 rhomboid" evidence="8">
    <location>
        <begin position="89"/>
        <end position="224"/>
    </location>
</feature>
<dbReference type="InterPro" id="IPR050925">
    <property type="entry name" value="Rhomboid_protease_S54"/>
</dbReference>